<organism evidence="1 2">
    <name type="scientific">Thiorhodovibrio winogradskyi</name>
    <dbReference type="NCBI Taxonomy" id="77007"/>
    <lineage>
        <taxon>Bacteria</taxon>
        <taxon>Pseudomonadati</taxon>
        <taxon>Pseudomonadota</taxon>
        <taxon>Gammaproteobacteria</taxon>
        <taxon>Chromatiales</taxon>
        <taxon>Chromatiaceae</taxon>
        <taxon>Thiorhodovibrio</taxon>
    </lineage>
</organism>
<dbReference type="InterPro" id="IPR029044">
    <property type="entry name" value="Nucleotide-diphossugar_trans"/>
</dbReference>
<dbReference type="Gene3D" id="3.90.550.10">
    <property type="entry name" value="Spore Coat Polysaccharide Biosynthesis Protein SpsA, Chain A"/>
    <property type="match status" value="1"/>
</dbReference>
<accession>A0ABZ0S4J2</accession>
<gene>
    <name evidence="1" type="ORF">Thiowin_00167</name>
</gene>
<sequence length="238" mass="26941">MTKSPDPSASKPRIVAPLPMKAHSARVSGKNFRDFCGKPLFRWMLDTLLSVEDIDQIVINTDARDILASHGLVDSDRIRIRDRKPEIRGDFVSMNLVLADDVAQVPADIDLMTHTTNPLMKAETVRGALEAFRAAQTESRADSLFSVDKIQTRFYRADCSPVNHDPDNLIRTQDLEPWFEENSNLYLFTRDSFAKTQARIGKQPMMYESAQFESIDIDTPADWDFAIVAARHLLEQTA</sequence>
<dbReference type="PANTHER" id="PTHR21485:SF6">
    <property type="entry name" value="N-ACYLNEURAMINATE CYTIDYLYLTRANSFERASE-RELATED"/>
    <property type="match status" value="1"/>
</dbReference>
<dbReference type="SUPFAM" id="SSF53448">
    <property type="entry name" value="Nucleotide-diphospho-sugar transferases"/>
    <property type="match status" value="1"/>
</dbReference>
<dbReference type="Proteomes" id="UP001432180">
    <property type="component" value="Chromosome"/>
</dbReference>
<dbReference type="Pfam" id="PF02348">
    <property type="entry name" value="CTP_transf_3"/>
    <property type="match status" value="1"/>
</dbReference>
<name>A0ABZ0S4J2_9GAMM</name>
<protein>
    <submittedName>
        <fullName evidence="1">Pseudaminic acid CMP-transferase</fullName>
    </submittedName>
</protein>
<reference evidence="1 2" key="1">
    <citation type="journal article" date="2023" name="Microorganisms">
        <title>Thiorhodovibrio frisius and Trv. litoralis spp. nov., Two Novel Members from a Clade of Fastidious Purple Sulfur Bacteria That Exhibit Unique Red-Shifted Light-Harvesting Capabilities.</title>
        <authorList>
            <person name="Methner A."/>
            <person name="Kuzyk S.B."/>
            <person name="Petersen J."/>
            <person name="Bauer S."/>
            <person name="Brinkmann H."/>
            <person name="Sichau K."/>
            <person name="Wanner G."/>
            <person name="Wolf J."/>
            <person name="Neumann-Schaal M."/>
            <person name="Henke P."/>
            <person name="Tank M."/>
            <person name="Sproer C."/>
            <person name="Bunk B."/>
            <person name="Overmann J."/>
        </authorList>
    </citation>
    <scope>NUCLEOTIDE SEQUENCE [LARGE SCALE GENOMIC DNA]</scope>
    <source>
        <strain evidence="1 2">DSM 6702</strain>
    </source>
</reference>
<dbReference type="CDD" id="cd02513">
    <property type="entry name" value="CMP-NeuAc_Synthase"/>
    <property type="match status" value="1"/>
</dbReference>
<proteinExistence type="predicted"/>
<dbReference type="RefSeq" id="WP_328985865.1">
    <property type="nucleotide sequence ID" value="NZ_CP121472.1"/>
</dbReference>
<dbReference type="InterPro" id="IPR003329">
    <property type="entry name" value="Cytidylyl_trans"/>
</dbReference>
<dbReference type="InterPro" id="IPR050793">
    <property type="entry name" value="CMP-NeuNAc_synthase"/>
</dbReference>
<dbReference type="PANTHER" id="PTHR21485">
    <property type="entry name" value="HAD SUPERFAMILY MEMBERS CMAS AND KDSC"/>
    <property type="match status" value="1"/>
</dbReference>
<dbReference type="EMBL" id="CP121472">
    <property type="protein sequence ID" value="WPL15282.1"/>
    <property type="molecule type" value="Genomic_DNA"/>
</dbReference>
<evidence type="ECO:0000313" key="2">
    <source>
        <dbReference type="Proteomes" id="UP001432180"/>
    </source>
</evidence>
<evidence type="ECO:0000313" key="1">
    <source>
        <dbReference type="EMBL" id="WPL15282.1"/>
    </source>
</evidence>
<keyword evidence="2" id="KW-1185">Reference proteome</keyword>